<feature type="transmembrane region" description="Helical" evidence="1">
    <location>
        <begin position="6"/>
        <end position="27"/>
    </location>
</feature>
<feature type="transmembrane region" description="Helical" evidence="1">
    <location>
        <begin position="48"/>
        <end position="76"/>
    </location>
</feature>
<keyword evidence="1" id="KW-0812">Transmembrane</keyword>
<dbReference type="InterPro" id="IPR004860">
    <property type="entry name" value="LAGLIDADG_dom"/>
</dbReference>
<feature type="domain" description="Homing endonuclease LAGLIDADG" evidence="2">
    <location>
        <begin position="152"/>
        <end position="235"/>
    </location>
</feature>
<gene>
    <name evidence="3" type="ORF">YALI1_M00390g4</name>
</gene>
<keyword evidence="1" id="KW-1133">Transmembrane helix</keyword>
<dbReference type="GO" id="GO:0004519">
    <property type="term" value="F:endonuclease activity"/>
    <property type="evidence" value="ECO:0007669"/>
    <property type="project" value="InterPro"/>
</dbReference>
<dbReference type="Gene3D" id="3.10.28.10">
    <property type="entry name" value="Homing endonucleases"/>
    <property type="match status" value="2"/>
</dbReference>
<dbReference type="PANTHER" id="PTHR37520:SF1">
    <property type="entry name" value="INTRON-ENCODED DNA ENDONUCLEASE AI2A-RELATED"/>
    <property type="match status" value="1"/>
</dbReference>
<proteinExistence type="predicted"/>
<dbReference type="AlphaFoldDB" id="A0A1D8NQU9"/>
<dbReference type="SUPFAM" id="SSF55608">
    <property type="entry name" value="Homing endonucleases"/>
    <property type="match status" value="2"/>
</dbReference>
<organism evidence="3 4">
    <name type="scientific">Yarrowia lipolytica</name>
    <name type="common">Candida lipolytica</name>
    <dbReference type="NCBI Taxonomy" id="4952"/>
    <lineage>
        <taxon>Eukaryota</taxon>
        <taxon>Fungi</taxon>
        <taxon>Dikarya</taxon>
        <taxon>Ascomycota</taxon>
        <taxon>Saccharomycotina</taxon>
        <taxon>Dipodascomycetes</taxon>
        <taxon>Dipodascales</taxon>
        <taxon>Dipodascales incertae sedis</taxon>
        <taxon>Yarrowia</taxon>
    </lineage>
</organism>
<dbReference type="PANTHER" id="PTHR37520">
    <property type="entry name" value="INTRON-ENCODED DNA ENDONUCLEASE AI2A-RELATED"/>
    <property type="match status" value="1"/>
</dbReference>
<geneLocation type="mitochondrion" evidence="3"/>
<dbReference type="Proteomes" id="UP000182444">
    <property type="component" value="Mitochondrion MT"/>
</dbReference>
<evidence type="ECO:0000313" key="3">
    <source>
        <dbReference type="EMBL" id="AOW08017.1"/>
    </source>
</evidence>
<dbReference type="InterPro" id="IPR027434">
    <property type="entry name" value="Homing_endonucl"/>
</dbReference>
<feature type="non-terminal residue" evidence="3">
    <location>
        <position position="1"/>
    </location>
</feature>
<protein>
    <recommendedName>
        <fullName evidence="2">Homing endonuclease LAGLIDADG domain-containing protein</fullName>
    </recommendedName>
</protein>
<dbReference type="EMBL" id="CP017559">
    <property type="protein sequence ID" value="AOW08017.1"/>
    <property type="molecule type" value="Genomic_DNA"/>
</dbReference>
<dbReference type="Pfam" id="PF00961">
    <property type="entry name" value="LAGLIDADG_1"/>
    <property type="match status" value="1"/>
</dbReference>
<evidence type="ECO:0000256" key="1">
    <source>
        <dbReference type="SAM" id="Phobius"/>
    </source>
</evidence>
<keyword evidence="3" id="KW-0496">Mitochondrion</keyword>
<sequence>QGWPTMLIILVLINIYFCAICWNHIHILKYVKIYSKTINLIYNQDLRIIYYISIFIILFFIEVTYYYVIIMTLFILNLNLNLNKSKVWNQQVTYTINYIWFIIKGTSETTRTQVSTIFKRCLHSKVFSKDTDLTVLDIHNKPISKEFKQWFAGLVDGDGYLYVNKDNNCGFEITMATHDEKVLKIIQNTFGGNFKPRSGVKAIRYRTQKLSVVKNIVNCLNGYVYNSVRLSQLHNVCLVLDIKPLRSEKPSKDSAYISGLLDSDGTINYYSHNKNKNLILWISISNKYLHNIDFLEEIFGGYIQYDKAWNGTYKWNATALAVHKELYDYFNRFSPKSIKSNRTSLIQEYLNLYQAGYYKSTEPREIKIWKEFVGKWNTIV</sequence>
<keyword evidence="1" id="KW-0472">Membrane</keyword>
<evidence type="ECO:0000259" key="2">
    <source>
        <dbReference type="Pfam" id="PF00961"/>
    </source>
</evidence>
<evidence type="ECO:0000313" key="4">
    <source>
        <dbReference type="Proteomes" id="UP000182444"/>
    </source>
</evidence>
<reference evidence="3 4" key="1">
    <citation type="journal article" date="2016" name="PLoS ONE">
        <title>Sequence Assembly of Yarrowia lipolytica Strain W29/CLIB89 Shows Transposable Element Diversity.</title>
        <authorList>
            <person name="Magnan C."/>
            <person name="Yu J."/>
            <person name="Chang I."/>
            <person name="Jahn E."/>
            <person name="Kanomata Y."/>
            <person name="Wu J."/>
            <person name="Zeller M."/>
            <person name="Oakes M."/>
            <person name="Baldi P."/>
            <person name="Sandmeyer S."/>
        </authorList>
    </citation>
    <scope>NUCLEOTIDE SEQUENCE [LARGE SCALE GENOMIC DNA]</scope>
    <source>
        <strain evidence="4">CLIB89(W29)</strain>
    </source>
</reference>
<accession>A0A1D8NQU9</accession>
<name>A0A1D8NQU9_YARLL</name>
<dbReference type="VEuPathDB" id="FungiDB:YALI1_M00390g4"/>